<organism evidence="4">
    <name type="scientific">uncultured Rubrobacteraceae bacterium</name>
    <dbReference type="NCBI Taxonomy" id="349277"/>
    <lineage>
        <taxon>Bacteria</taxon>
        <taxon>Bacillati</taxon>
        <taxon>Actinomycetota</taxon>
        <taxon>Rubrobacteria</taxon>
        <taxon>Rubrobacterales</taxon>
        <taxon>Rubrobacteraceae</taxon>
        <taxon>environmental samples</taxon>
    </lineage>
</organism>
<feature type="chain" id="PRO_5026763227" description="Peptidase metallopeptidase domain-containing protein" evidence="2">
    <location>
        <begin position="28"/>
        <end position="341"/>
    </location>
</feature>
<evidence type="ECO:0000259" key="3">
    <source>
        <dbReference type="SMART" id="SM00235"/>
    </source>
</evidence>
<feature type="domain" description="Peptidase metallopeptidase" evidence="3">
    <location>
        <begin position="38"/>
        <end position="190"/>
    </location>
</feature>
<reference evidence="4" key="1">
    <citation type="submission" date="2020-02" db="EMBL/GenBank/DDBJ databases">
        <authorList>
            <person name="Meier V. D."/>
        </authorList>
    </citation>
    <scope>NUCLEOTIDE SEQUENCE</scope>
    <source>
        <strain evidence="4">AVDCRST_MAG80</strain>
    </source>
</reference>
<name>A0A6J4PWK6_9ACTN</name>
<feature type="signal peptide" evidence="2">
    <location>
        <begin position="1"/>
        <end position="27"/>
    </location>
</feature>
<feature type="compositionally biased region" description="Basic and acidic residues" evidence="1">
    <location>
        <begin position="320"/>
        <end position="329"/>
    </location>
</feature>
<dbReference type="AlphaFoldDB" id="A0A6J4PWK6"/>
<evidence type="ECO:0000256" key="1">
    <source>
        <dbReference type="SAM" id="MobiDB-lite"/>
    </source>
</evidence>
<dbReference type="GO" id="GO:0008270">
    <property type="term" value="F:zinc ion binding"/>
    <property type="evidence" value="ECO:0007669"/>
    <property type="project" value="InterPro"/>
</dbReference>
<dbReference type="Gene3D" id="3.40.390.10">
    <property type="entry name" value="Collagenase (Catalytic Domain)"/>
    <property type="match status" value="1"/>
</dbReference>
<dbReference type="SUPFAM" id="SSF55486">
    <property type="entry name" value="Metalloproteases ('zincins'), catalytic domain"/>
    <property type="match status" value="1"/>
</dbReference>
<gene>
    <name evidence="4" type="ORF">AVDCRST_MAG80-249</name>
</gene>
<evidence type="ECO:0000256" key="2">
    <source>
        <dbReference type="SAM" id="SignalP"/>
    </source>
</evidence>
<protein>
    <recommendedName>
        <fullName evidence="3">Peptidase metallopeptidase domain-containing protein</fullName>
    </recommendedName>
</protein>
<keyword evidence="2" id="KW-0732">Signal</keyword>
<dbReference type="GO" id="GO:0006508">
    <property type="term" value="P:proteolysis"/>
    <property type="evidence" value="ECO:0007669"/>
    <property type="project" value="InterPro"/>
</dbReference>
<dbReference type="InterPro" id="IPR024079">
    <property type="entry name" value="MetalloPept_cat_dom_sf"/>
</dbReference>
<evidence type="ECO:0000313" key="4">
    <source>
        <dbReference type="EMBL" id="CAA9426246.1"/>
    </source>
</evidence>
<proteinExistence type="predicted"/>
<dbReference type="GO" id="GO:0008237">
    <property type="term" value="F:metallopeptidase activity"/>
    <property type="evidence" value="ECO:0007669"/>
    <property type="project" value="InterPro"/>
</dbReference>
<dbReference type="EMBL" id="CADCVC010000026">
    <property type="protein sequence ID" value="CAA9426246.1"/>
    <property type="molecule type" value="Genomic_DNA"/>
</dbReference>
<dbReference type="SMART" id="SM00235">
    <property type="entry name" value="ZnMc"/>
    <property type="match status" value="1"/>
</dbReference>
<feature type="region of interest" description="Disordered" evidence="1">
    <location>
        <begin position="320"/>
        <end position="341"/>
    </location>
</feature>
<accession>A0A6J4PWK6</accession>
<dbReference type="InterPro" id="IPR006026">
    <property type="entry name" value="Peptidase_Metallo"/>
</dbReference>
<sequence length="341" mass="37306">MTRLALVASSVLVALLVMLLGVSFASAHSLGHASADGGEIRWEEYTRYDAEHKFGINAWNALGNVTIQRSQSDANLEFRDYQDCGDGVLGRWLPGSGADLIAFNTCEMDKINTFDRRGTAVHELGHALGLAHPSGSRKSKYWCKNSVMYYSSCTASPNAPQAHDRSDYYSLWPRAAEQQPSQAESSDTGSGDMEVRYAFDAMDLRELVGFATNVFVGEVVEEAGSEGAPLSGPGERVLPRTQFSVEVLKNVKGEVEGAVTVSQTGGYDEDEGREVRVEGDSLLKPGKKYLFVTSYDPEEDWYTVVAQPFGDVLVEGEARRSDVEARFEQAEEEQIPPDPAP</sequence>